<dbReference type="RefSeq" id="WP_229746195.1">
    <property type="nucleotide sequence ID" value="NZ_BMCU01000005.1"/>
</dbReference>
<evidence type="ECO:0000256" key="4">
    <source>
        <dbReference type="ARBA" id="ARBA00022475"/>
    </source>
</evidence>
<keyword evidence="7 8" id="KW-0472">Membrane</keyword>
<name>A0A917G4U0_9NOCA</name>
<comment type="subcellular location">
    <subcellularLocation>
        <location evidence="1">Cell membrane</location>
        <topology evidence="1">Multi-pass membrane protein</topology>
    </subcellularLocation>
</comment>
<dbReference type="PROSITE" id="PS50850">
    <property type="entry name" value="MFS"/>
    <property type="match status" value="1"/>
</dbReference>
<gene>
    <name evidence="10" type="ORF">GCM10007304_40890</name>
</gene>
<keyword evidence="6 8" id="KW-1133">Transmembrane helix</keyword>
<dbReference type="InterPro" id="IPR036259">
    <property type="entry name" value="MFS_trans_sf"/>
</dbReference>
<dbReference type="EMBL" id="BMCU01000005">
    <property type="protein sequence ID" value="GGG22905.1"/>
    <property type="molecule type" value="Genomic_DNA"/>
</dbReference>
<dbReference type="Gene3D" id="1.20.1250.20">
    <property type="entry name" value="MFS general substrate transporter like domains"/>
    <property type="match status" value="1"/>
</dbReference>
<dbReference type="InterPro" id="IPR011701">
    <property type="entry name" value="MFS"/>
</dbReference>
<feature type="transmembrane region" description="Helical" evidence="8">
    <location>
        <begin position="382"/>
        <end position="400"/>
    </location>
</feature>
<comment type="caution">
    <text evidence="10">The sequence shown here is derived from an EMBL/GenBank/DDBJ whole genome shotgun (WGS) entry which is preliminary data.</text>
</comment>
<evidence type="ECO:0000313" key="10">
    <source>
        <dbReference type="EMBL" id="GGG22905.1"/>
    </source>
</evidence>
<dbReference type="Pfam" id="PF07690">
    <property type="entry name" value="MFS_1"/>
    <property type="match status" value="1"/>
</dbReference>
<evidence type="ECO:0000256" key="2">
    <source>
        <dbReference type="ARBA" id="ARBA00008335"/>
    </source>
</evidence>
<feature type="transmembrane region" description="Helical" evidence="8">
    <location>
        <begin position="59"/>
        <end position="79"/>
    </location>
</feature>
<dbReference type="InterPro" id="IPR020846">
    <property type="entry name" value="MFS_dom"/>
</dbReference>
<sequence>MPEMTTAQDVLDTPHRRGSVGYRRITLALFAAGLATFVAMYCVQALLPALTDAFGVSPAVSALAVSVTTGVLALAIIPASVLSERYGRTRVMVASALASSVIGLLLPLSPTIEVLLVGRAIQGATLAGIPAVAMAYLAEEVHGNDLGAAMGRYVAGTTIGGLLGRVVPSGVLDLGSWRWALESAAAVALVCSIVLMRGLPRSRFFREQRIDARTVLSNLRGHLADPTLRILFALGFILMGGFVSVYNFLGFRLTAAPFGLPQGIVGLIFVMYLAGTWSSTAAGRLADRMGRARVLLASVGITVAGLALTVPDSLPFVLVGVFLFTAGFFAAHSVASGWVGRVATTHRAEASALYLCAYYLGSSIAGALAGVAWGIAEWAGTATFVAGLLVVAILLALRMFRVNAGSDRKVTA</sequence>
<feature type="transmembrane region" description="Helical" evidence="8">
    <location>
        <begin position="25"/>
        <end position="47"/>
    </location>
</feature>
<keyword evidence="4" id="KW-1003">Cell membrane</keyword>
<evidence type="ECO:0000256" key="6">
    <source>
        <dbReference type="ARBA" id="ARBA00022989"/>
    </source>
</evidence>
<dbReference type="GO" id="GO:0005886">
    <property type="term" value="C:plasma membrane"/>
    <property type="evidence" value="ECO:0007669"/>
    <property type="project" value="UniProtKB-SubCell"/>
</dbReference>
<reference evidence="10" key="1">
    <citation type="journal article" date="2014" name="Int. J. Syst. Evol. Microbiol.">
        <title>Complete genome sequence of Corynebacterium casei LMG S-19264T (=DSM 44701T), isolated from a smear-ripened cheese.</title>
        <authorList>
            <consortium name="US DOE Joint Genome Institute (JGI-PGF)"/>
            <person name="Walter F."/>
            <person name="Albersmeier A."/>
            <person name="Kalinowski J."/>
            <person name="Ruckert C."/>
        </authorList>
    </citation>
    <scope>NUCLEOTIDE SEQUENCE</scope>
    <source>
        <strain evidence="10">CCM 7905</strain>
    </source>
</reference>
<dbReference type="PANTHER" id="PTHR43271:SF1">
    <property type="entry name" value="INNER MEMBRANE TRANSPORT PROTEIN YNFM"/>
    <property type="match status" value="1"/>
</dbReference>
<reference evidence="10" key="2">
    <citation type="submission" date="2020-09" db="EMBL/GenBank/DDBJ databases">
        <authorList>
            <person name="Sun Q."/>
            <person name="Sedlacek I."/>
        </authorList>
    </citation>
    <scope>NUCLEOTIDE SEQUENCE</scope>
    <source>
        <strain evidence="10">CCM 7905</strain>
    </source>
</reference>
<keyword evidence="5 8" id="KW-0812">Transmembrane</keyword>
<protein>
    <submittedName>
        <fullName evidence="10">Transporter</fullName>
    </submittedName>
</protein>
<keyword evidence="3" id="KW-0813">Transport</keyword>
<dbReference type="GO" id="GO:0022857">
    <property type="term" value="F:transmembrane transporter activity"/>
    <property type="evidence" value="ECO:0007669"/>
    <property type="project" value="InterPro"/>
</dbReference>
<dbReference type="SUPFAM" id="SSF103473">
    <property type="entry name" value="MFS general substrate transporter"/>
    <property type="match status" value="1"/>
</dbReference>
<evidence type="ECO:0000313" key="11">
    <source>
        <dbReference type="Proteomes" id="UP000654257"/>
    </source>
</evidence>
<evidence type="ECO:0000256" key="8">
    <source>
        <dbReference type="SAM" id="Phobius"/>
    </source>
</evidence>
<keyword evidence="11" id="KW-1185">Reference proteome</keyword>
<feature type="transmembrane region" description="Helical" evidence="8">
    <location>
        <begin position="230"/>
        <end position="249"/>
    </location>
</feature>
<feature type="transmembrane region" description="Helical" evidence="8">
    <location>
        <begin position="316"/>
        <end position="340"/>
    </location>
</feature>
<feature type="transmembrane region" description="Helical" evidence="8">
    <location>
        <begin position="91"/>
        <end position="108"/>
    </location>
</feature>
<evidence type="ECO:0000259" key="9">
    <source>
        <dbReference type="PROSITE" id="PS50850"/>
    </source>
</evidence>
<dbReference type="PANTHER" id="PTHR43271">
    <property type="entry name" value="BLL2771 PROTEIN"/>
    <property type="match status" value="1"/>
</dbReference>
<dbReference type="AlphaFoldDB" id="A0A917G4U0"/>
<dbReference type="Proteomes" id="UP000654257">
    <property type="component" value="Unassembled WGS sequence"/>
</dbReference>
<organism evidence="10 11">
    <name type="scientific">Rhodococcoides trifolii</name>
    <dbReference type="NCBI Taxonomy" id="908250"/>
    <lineage>
        <taxon>Bacteria</taxon>
        <taxon>Bacillati</taxon>
        <taxon>Actinomycetota</taxon>
        <taxon>Actinomycetes</taxon>
        <taxon>Mycobacteriales</taxon>
        <taxon>Nocardiaceae</taxon>
        <taxon>Rhodococcoides</taxon>
    </lineage>
</organism>
<proteinExistence type="inferred from homology"/>
<dbReference type="CDD" id="cd17324">
    <property type="entry name" value="MFS_NepI_like"/>
    <property type="match status" value="1"/>
</dbReference>
<feature type="transmembrane region" description="Helical" evidence="8">
    <location>
        <begin position="352"/>
        <end position="376"/>
    </location>
</feature>
<accession>A0A917G4U0</accession>
<evidence type="ECO:0000256" key="5">
    <source>
        <dbReference type="ARBA" id="ARBA00022692"/>
    </source>
</evidence>
<feature type="domain" description="Major facilitator superfamily (MFS) profile" evidence="9">
    <location>
        <begin position="25"/>
        <end position="404"/>
    </location>
</feature>
<evidence type="ECO:0000256" key="7">
    <source>
        <dbReference type="ARBA" id="ARBA00023136"/>
    </source>
</evidence>
<feature type="transmembrane region" description="Helical" evidence="8">
    <location>
        <begin position="179"/>
        <end position="199"/>
    </location>
</feature>
<feature type="transmembrane region" description="Helical" evidence="8">
    <location>
        <begin position="294"/>
        <end position="310"/>
    </location>
</feature>
<feature type="transmembrane region" description="Helical" evidence="8">
    <location>
        <begin position="255"/>
        <end position="274"/>
    </location>
</feature>
<evidence type="ECO:0000256" key="1">
    <source>
        <dbReference type="ARBA" id="ARBA00004651"/>
    </source>
</evidence>
<evidence type="ECO:0000256" key="3">
    <source>
        <dbReference type="ARBA" id="ARBA00022448"/>
    </source>
</evidence>
<comment type="similarity">
    <text evidence="2">Belongs to the major facilitator superfamily.</text>
</comment>